<dbReference type="EMBL" id="WHYS01000001">
    <property type="protein sequence ID" value="MQL54283.1"/>
    <property type="molecule type" value="Genomic_DNA"/>
</dbReference>
<accession>A0A650CW59</accession>
<gene>
    <name evidence="2" type="ORF">D1866_09020</name>
    <name evidence="1" type="ORF">GFB69_00460</name>
</gene>
<sequence length="414" mass="47745">MECAVIPINRSDFTFESAFSVIVRTYELIRPEKFIILYAEFNDVHLRKLEKLFEELNSHSVEVVKKKLYIMSFDDFKKMIEEETKSCNKVFLIPTSGANIIAVYLTLLHAEDKGKYPLINYLFAFGPWIRYYYPFVPRSLEEKLLLGYSNIAGVNLDLNLEDYVERDLEFTAIIQLTAEKLNKFNSEDKDISLRVRGKEILNTSATSYDKAKKSLSMFIQDDELRESILSLAGAYKILVDDEDIEKVAYGRPLLIDTNLIYYGIHTHEIRDLVIPYCVHNEILMTVNKKGKEEAFSNAVFMVYDTLRAKSRMLPSENTICDVAIPKIEADLIKNYLVVTSDRRAYQRWKRLAISSYADIKLAEVEGERTSYAEVTSVIFNLASILHFMKVEGVEVCIKNNCVKIDDVAKEVELK</sequence>
<evidence type="ECO:0008006" key="5">
    <source>
        <dbReference type="Google" id="ProtNLM"/>
    </source>
</evidence>
<proteinExistence type="predicted"/>
<dbReference type="Proteomes" id="UP000426328">
    <property type="component" value="Chromosome"/>
</dbReference>
<dbReference type="GeneID" id="42779869"/>
<evidence type="ECO:0000313" key="2">
    <source>
        <dbReference type="EMBL" id="QGR22111.1"/>
    </source>
</evidence>
<name>A0A650CW59_ACIAM</name>
<keyword evidence="3" id="KW-1185">Reference proteome</keyword>
<dbReference type="Proteomes" id="UP000474054">
    <property type="component" value="Unassembled WGS sequence"/>
</dbReference>
<evidence type="ECO:0000313" key="4">
    <source>
        <dbReference type="Proteomes" id="UP000474054"/>
    </source>
</evidence>
<evidence type="ECO:0000313" key="3">
    <source>
        <dbReference type="Proteomes" id="UP000426328"/>
    </source>
</evidence>
<dbReference type="KEGG" id="aamb:D1866_09020"/>
<evidence type="ECO:0000313" key="1">
    <source>
        <dbReference type="EMBL" id="MQL54283.1"/>
    </source>
</evidence>
<dbReference type="EMBL" id="CP045482">
    <property type="protein sequence ID" value="QGR22111.1"/>
    <property type="molecule type" value="Genomic_DNA"/>
</dbReference>
<organism evidence="2 3">
    <name type="scientific">Acidianus ambivalens</name>
    <name type="common">Desulfurolobus ambivalens</name>
    <dbReference type="NCBI Taxonomy" id="2283"/>
    <lineage>
        <taxon>Archaea</taxon>
        <taxon>Thermoproteota</taxon>
        <taxon>Thermoprotei</taxon>
        <taxon>Sulfolobales</taxon>
        <taxon>Sulfolobaceae</taxon>
        <taxon>Acidianus</taxon>
    </lineage>
</organism>
<dbReference type="AlphaFoldDB" id="A0A650CW59"/>
<protein>
    <recommendedName>
        <fullName evidence="5">PIN domain-containing protein</fullName>
    </recommendedName>
</protein>
<dbReference type="RefSeq" id="WP_152939222.1">
    <property type="nucleotide sequence ID" value="NZ_CP045482.1"/>
</dbReference>
<reference evidence="1 4" key="1">
    <citation type="submission" date="2019-10" db="EMBL/GenBank/DDBJ databases">
        <title>Comparative genomics of sulfur disproportionating microorganisms.</title>
        <authorList>
            <person name="Ward L.M."/>
            <person name="Bertran E."/>
            <person name="Johnston D."/>
        </authorList>
    </citation>
    <scope>NUCLEOTIDE SEQUENCE [LARGE SCALE GENOMIC DNA]</scope>
    <source>
        <strain evidence="1 4">DSM 3772</strain>
    </source>
</reference>
<reference evidence="2 3" key="2">
    <citation type="submission" date="2019-10" db="EMBL/GenBank/DDBJ databases">
        <title>Genome Sequences from Six Type Strain Members of the Archaeal Family Sulfolobaceae: Acidianus ambivalens, Acidianus infernus, Metallosphaera prunae, Stygiolobus azoricus, Sulfolobus metallicus, and Sulfurisphaera ohwakuensis.</title>
        <authorList>
            <person name="Counts J.A."/>
            <person name="Kelly R.M."/>
        </authorList>
    </citation>
    <scope>NUCLEOTIDE SEQUENCE [LARGE SCALE GENOMIC DNA]</scope>
    <source>
        <strain evidence="2 3">LEI 10</strain>
    </source>
</reference>